<keyword evidence="5" id="KW-1185">Reference proteome</keyword>
<name>A0A2K9LPQ8_9GAMM</name>
<dbReference type="Proteomes" id="UP000235116">
    <property type="component" value="Chromosome"/>
</dbReference>
<evidence type="ECO:0000256" key="2">
    <source>
        <dbReference type="SAM" id="Phobius"/>
    </source>
</evidence>
<feature type="compositionally biased region" description="Basic and acidic residues" evidence="1">
    <location>
        <begin position="509"/>
        <end position="518"/>
    </location>
</feature>
<dbReference type="OrthoDB" id="7370316at2"/>
<dbReference type="Gene3D" id="3.10.350.10">
    <property type="entry name" value="LysM domain"/>
    <property type="match status" value="1"/>
</dbReference>
<dbReference type="InterPro" id="IPR018392">
    <property type="entry name" value="LysM"/>
</dbReference>
<feature type="region of interest" description="Disordered" evidence="1">
    <location>
        <begin position="120"/>
        <end position="143"/>
    </location>
</feature>
<keyword evidence="2" id="KW-1133">Transmembrane helix</keyword>
<evidence type="ECO:0000256" key="1">
    <source>
        <dbReference type="SAM" id="MobiDB-lite"/>
    </source>
</evidence>
<dbReference type="RefSeq" id="WP_101894197.1">
    <property type="nucleotide sequence ID" value="NZ_CP022684.1"/>
</dbReference>
<feature type="compositionally biased region" description="Basic and acidic residues" evidence="1">
    <location>
        <begin position="130"/>
        <end position="140"/>
    </location>
</feature>
<keyword evidence="2" id="KW-0812">Transmembrane</keyword>
<dbReference type="InterPro" id="IPR036779">
    <property type="entry name" value="LysM_dom_sf"/>
</dbReference>
<feature type="transmembrane region" description="Helical" evidence="2">
    <location>
        <begin position="425"/>
        <end position="446"/>
    </location>
</feature>
<evidence type="ECO:0000313" key="5">
    <source>
        <dbReference type="Proteomes" id="UP000235116"/>
    </source>
</evidence>
<feature type="region of interest" description="Disordered" evidence="1">
    <location>
        <begin position="499"/>
        <end position="530"/>
    </location>
</feature>
<protein>
    <recommendedName>
        <fullName evidence="3">LysM domain-containing protein</fullName>
    </recommendedName>
</protein>
<dbReference type="AlphaFoldDB" id="A0A2K9LPQ8"/>
<reference evidence="5" key="1">
    <citation type="submission" date="2017-08" db="EMBL/GenBank/DDBJ databases">
        <title>Direct submision.</title>
        <authorList>
            <person name="Kim S.-J."/>
            <person name="Rhee S.-K."/>
        </authorList>
    </citation>
    <scope>NUCLEOTIDE SEQUENCE [LARGE SCALE GENOMIC DNA]</scope>
    <source>
        <strain evidence="5">GI5</strain>
    </source>
</reference>
<dbReference type="CDD" id="cd00118">
    <property type="entry name" value="LysM"/>
    <property type="match status" value="1"/>
</dbReference>
<accession>A0A2K9LPQ8</accession>
<gene>
    <name evidence="4" type="ORF">Kalk_10460</name>
</gene>
<evidence type="ECO:0000259" key="3">
    <source>
        <dbReference type="PROSITE" id="PS51782"/>
    </source>
</evidence>
<dbReference type="KEGG" id="kak:Kalk_10460"/>
<sequence>MTIHTVQQGDNLSKIARQYKHKDWRIIYNHSENAAFRKRRPNPNLIHPGDQIFIPAVDQQSTTINTGTIHKFKIKPEIPLPDLSWLKVRALYDDPWETPLPEEKIDLIIDRTPFVKEQPLQAGAGKNTRTKSESRAKETSTEPGTVVLDEVPEGVVELEFSRTPGIEEEIDAQRNSIEGRLDDAYRAVVRQMFEFQKQWEEYGTASIIMSGADGVYSGAADWFEDQGELLEAQTWKDLGNVIAGVSGNIWAFTSTYIESKYKEMQEANRRAGEWLDEAGDNLTNWNWWGNELDEVQDELESSAVRIVGEIKSDVEQAADLLESSVDATEKIFRHRHAILALPEQMAAGDVAAIERFVDTVLMDIDPALAQEIKNNPDWSAVLEIIADHETILTYLAYVSLFIEAIPPNFYAYLGGKGGAYVLMEVLLLILCSLLSAGVATAGRLAMLSARISSMAGKAARVSQKVRKGVNAIEVFAEAVNTFAETAVDMQQLGKKLRKGRNSGVKYRGRSGDTLEARKKQQKRSKKCSVCGKVGDAPVRRRKGVVEYQ</sequence>
<dbReference type="Pfam" id="PF01476">
    <property type="entry name" value="LysM"/>
    <property type="match status" value="1"/>
</dbReference>
<evidence type="ECO:0000313" key="4">
    <source>
        <dbReference type="EMBL" id="AUM12814.1"/>
    </source>
</evidence>
<dbReference type="PROSITE" id="PS51782">
    <property type="entry name" value="LYSM"/>
    <property type="match status" value="1"/>
</dbReference>
<feature type="domain" description="LysM" evidence="3">
    <location>
        <begin position="2"/>
        <end position="54"/>
    </location>
</feature>
<organism evidence="4 5">
    <name type="scientific">Ketobacter alkanivorans</name>
    <dbReference type="NCBI Taxonomy" id="1917421"/>
    <lineage>
        <taxon>Bacteria</taxon>
        <taxon>Pseudomonadati</taxon>
        <taxon>Pseudomonadota</taxon>
        <taxon>Gammaproteobacteria</taxon>
        <taxon>Pseudomonadales</taxon>
        <taxon>Ketobacteraceae</taxon>
        <taxon>Ketobacter</taxon>
    </lineage>
</organism>
<feature type="transmembrane region" description="Helical" evidence="2">
    <location>
        <begin position="394"/>
        <end position="413"/>
    </location>
</feature>
<dbReference type="EMBL" id="CP022684">
    <property type="protein sequence ID" value="AUM12814.1"/>
    <property type="molecule type" value="Genomic_DNA"/>
</dbReference>
<keyword evidence="2" id="KW-0472">Membrane</keyword>
<proteinExistence type="predicted"/>